<dbReference type="PANTHER" id="PTHR30352:SF5">
    <property type="entry name" value="PYRUVATE FORMATE-LYASE 1-ACTIVATING ENZYME"/>
    <property type="match status" value="1"/>
</dbReference>
<keyword evidence="6" id="KW-0411">Iron-sulfur</keyword>
<dbReference type="InterPro" id="IPR058240">
    <property type="entry name" value="rSAM_sf"/>
</dbReference>
<dbReference type="Proteomes" id="UP000003706">
    <property type="component" value="Unassembled WGS sequence"/>
</dbReference>
<name>H1KWV6_9EURY</name>
<dbReference type="InterPro" id="IPR013785">
    <property type="entry name" value="Aldolase_TIM"/>
</dbReference>
<evidence type="ECO:0000256" key="6">
    <source>
        <dbReference type="ARBA" id="ARBA00023014"/>
    </source>
</evidence>
<reference evidence="8 9" key="1">
    <citation type="submission" date="2011-09" db="EMBL/GenBank/DDBJ databases">
        <title>The draft genome of Methanotorris formicicus Mc-S-70.</title>
        <authorList>
            <consortium name="US DOE Joint Genome Institute (JGI-PGF)"/>
            <person name="Lucas S."/>
            <person name="Han J."/>
            <person name="Lapidus A."/>
            <person name="Cheng J.-F."/>
            <person name="Goodwin L."/>
            <person name="Pitluck S."/>
            <person name="Peters L."/>
            <person name="Land M.L."/>
            <person name="Hauser L."/>
            <person name="Sieprawska-Lupa M."/>
            <person name="Takai K."/>
            <person name="Miyazaki J."/>
            <person name="Whitman W."/>
            <person name="Woyke T.J."/>
        </authorList>
    </citation>
    <scope>NUCLEOTIDE SEQUENCE [LARGE SCALE GENOMIC DNA]</scope>
    <source>
        <strain evidence="8 9">Mc-S-70</strain>
    </source>
</reference>
<dbReference type="CDD" id="cd01335">
    <property type="entry name" value="Radical_SAM"/>
    <property type="match status" value="1"/>
</dbReference>
<dbReference type="OrthoDB" id="371936at2157"/>
<proteinExistence type="predicted"/>
<comment type="cofactor">
    <cofactor evidence="1">
        <name>[4Fe-4S] cluster</name>
        <dbReference type="ChEBI" id="CHEBI:49883"/>
    </cofactor>
</comment>
<evidence type="ECO:0000313" key="8">
    <source>
        <dbReference type="EMBL" id="EHP89089.1"/>
    </source>
</evidence>
<evidence type="ECO:0000256" key="1">
    <source>
        <dbReference type="ARBA" id="ARBA00001966"/>
    </source>
</evidence>
<keyword evidence="5" id="KW-0408">Iron</keyword>
<dbReference type="SFLD" id="SFLDS00029">
    <property type="entry name" value="Radical_SAM"/>
    <property type="match status" value="1"/>
</dbReference>
<dbReference type="AlphaFoldDB" id="H1KWV6"/>
<evidence type="ECO:0000256" key="4">
    <source>
        <dbReference type="ARBA" id="ARBA00022723"/>
    </source>
</evidence>
<evidence type="ECO:0000313" key="9">
    <source>
        <dbReference type="Proteomes" id="UP000003706"/>
    </source>
</evidence>
<dbReference type="STRING" id="647171.MetfoDRAFT_0279"/>
<dbReference type="InterPro" id="IPR002491">
    <property type="entry name" value="ABC_transptr_periplasmic_BD"/>
</dbReference>
<protein>
    <submittedName>
        <fullName evidence="8">Radical SAM domain protein</fullName>
    </submittedName>
</protein>
<keyword evidence="4" id="KW-0479">Metal-binding</keyword>
<dbReference type="SUPFAM" id="SSF102114">
    <property type="entry name" value="Radical SAM enzymes"/>
    <property type="match status" value="1"/>
</dbReference>
<evidence type="ECO:0000256" key="5">
    <source>
        <dbReference type="ARBA" id="ARBA00023004"/>
    </source>
</evidence>
<dbReference type="SUPFAM" id="SSF53807">
    <property type="entry name" value="Helical backbone' metal receptor"/>
    <property type="match status" value="1"/>
</dbReference>
<organism evidence="8 9">
    <name type="scientific">Methanotorris formicicus Mc-S-70</name>
    <dbReference type="NCBI Taxonomy" id="647171"/>
    <lineage>
        <taxon>Archaea</taxon>
        <taxon>Methanobacteriati</taxon>
        <taxon>Methanobacteriota</taxon>
        <taxon>Methanomada group</taxon>
        <taxon>Methanococci</taxon>
        <taxon>Methanococcales</taxon>
        <taxon>Methanocaldococcaceae</taxon>
        <taxon>Methanotorris</taxon>
    </lineage>
</organism>
<gene>
    <name evidence="8" type="ORF">MetfoDRAFT_0279</name>
</gene>
<comment type="caution">
    <text evidence="8">The sequence shown here is derived from an EMBL/GenBank/DDBJ whole genome shotgun (WGS) entry which is preliminary data.</text>
</comment>
<dbReference type="PROSITE" id="PS51918">
    <property type="entry name" value="RADICAL_SAM"/>
    <property type="match status" value="1"/>
</dbReference>
<keyword evidence="2" id="KW-0004">4Fe-4S</keyword>
<evidence type="ECO:0000256" key="3">
    <source>
        <dbReference type="ARBA" id="ARBA00022691"/>
    </source>
</evidence>
<keyword evidence="9" id="KW-1185">Reference proteome</keyword>
<dbReference type="GO" id="GO:0051539">
    <property type="term" value="F:4 iron, 4 sulfur cluster binding"/>
    <property type="evidence" value="ECO:0007669"/>
    <property type="project" value="UniProtKB-KW"/>
</dbReference>
<dbReference type="InterPro" id="IPR034457">
    <property type="entry name" value="Organic_radical-activating"/>
</dbReference>
<dbReference type="CDD" id="cd00636">
    <property type="entry name" value="TroA-like"/>
    <property type="match status" value="1"/>
</dbReference>
<dbReference type="GO" id="GO:0046872">
    <property type="term" value="F:metal ion binding"/>
    <property type="evidence" value="ECO:0007669"/>
    <property type="project" value="UniProtKB-KW"/>
</dbReference>
<dbReference type="SFLD" id="SFLDG01101">
    <property type="entry name" value="Uncharacterised_Radical_SAM_Su"/>
    <property type="match status" value="1"/>
</dbReference>
<dbReference type="Pfam" id="PF04055">
    <property type="entry name" value="Radical_SAM"/>
    <property type="match status" value="1"/>
</dbReference>
<evidence type="ECO:0000259" key="7">
    <source>
        <dbReference type="PROSITE" id="PS51918"/>
    </source>
</evidence>
<keyword evidence="3" id="KW-0949">S-adenosyl-L-methionine</keyword>
<dbReference type="EMBL" id="AGJL01000004">
    <property type="protein sequence ID" value="EHP89089.1"/>
    <property type="molecule type" value="Genomic_DNA"/>
</dbReference>
<dbReference type="InterPro" id="IPR007197">
    <property type="entry name" value="rSAM"/>
</dbReference>
<evidence type="ECO:0000256" key="2">
    <source>
        <dbReference type="ARBA" id="ARBA00022485"/>
    </source>
</evidence>
<dbReference type="Gene3D" id="3.40.50.1980">
    <property type="entry name" value="Nitrogenase molybdenum iron protein domain"/>
    <property type="match status" value="1"/>
</dbReference>
<dbReference type="Pfam" id="PF01497">
    <property type="entry name" value="Peripla_BP_2"/>
    <property type="match status" value="1"/>
</dbReference>
<dbReference type="GO" id="GO:0003824">
    <property type="term" value="F:catalytic activity"/>
    <property type="evidence" value="ECO:0007669"/>
    <property type="project" value="InterPro"/>
</dbReference>
<feature type="domain" description="Radical SAM core" evidence="7">
    <location>
        <begin position="53"/>
        <end position="272"/>
    </location>
</feature>
<dbReference type="Gene3D" id="1.20.58.2180">
    <property type="match status" value="1"/>
</dbReference>
<dbReference type="InterPro" id="IPR027596">
    <property type="entry name" value="AmmeMemoSam_rS"/>
</dbReference>
<dbReference type="RefSeq" id="WP_007043725.1">
    <property type="nucleotide sequence ID" value="NZ_AGJL01000004.1"/>
</dbReference>
<dbReference type="Gene3D" id="3.20.20.70">
    <property type="entry name" value="Aldolase class I"/>
    <property type="match status" value="1"/>
</dbReference>
<sequence>MRCNICEFRCEILEGRTGRCGMYTNKNGKIIERFPHSYLFLFPISIETMPILHFYPRHKVLQISSIGCNFKCTGCISEVLIKNVESASEILKKIPPERIIKKAKDENCIGITFCINDPIVSHHSFKELAKLVKENNLFVGCSTNLYFTEESLRELTPYLDFVNVGLKGFSDKIYQEFCKVPSAEPIFRNIKILYKNNIHFEVSVPYIKGKENEIIDIAKSLSSISRDIPLQIMRFIPLGDVDMHLEPSIKEAEKVCEELRAYLDYVYLFNSPGTEYLNTTKNGKIIIKREFYGPMGARILEYTKDYHKIKIVGKISESVFDEEGFFGGYRITRAMEMILAILTAIGVKDKETIGNIWKETLNESFMKEFHEVWGGEKTLYDYLNVVRYVGKLAKNEENAEELINYIIKKMKEIEKIREKIKKVVNVYYSMGYPLFALNGSRFENKLVEFVGGRSLNKEIKRKGKPGVNISVEELNKLNPDVVFISGFLSCPEDDFIEYCNKHSISIKALKDKKIYRLPVGWDFGSPKWILGLMFIANKIYPKIYNFNIQKEANEFYERFYETSFEISNRSFYK</sequence>
<accession>H1KWV6</accession>
<dbReference type="PANTHER" id="PTHR30352">
    <property type="entry name" value="PYRUVATE FORMATE-LYASE-ACTIVATING ENZYME"/>
    <property type="match status" value="1"/>
</dbReference>